<gene>
    <name evidence="5" type="ORF">HC138_00635</name>
</gene>
<comment type="similarity">
    <text evidence="1 4">Belongs to the glycerate kinase type-1 family.</text>
</comment>
<keyword evidence="2 4" id="KW-0808">Transferase</keyword>
<dbReference type="NCBIfam" id="TIGR00045">
    <property type="entry name" value="glycerate kinase"/>
    <property type="match status" value="1"/>
</dbReference>
<sequence length="375" mass="37755">MSSSFDPAPSPKIVIAPDSFKSTATAQEAAEWLAEGVTSVIRDAQIILAPMADGGEGTSALFEGERICLPTTTADGRLTEAEYTFHAPSSTAYIDVSAASGLPAVEKPVPLTGDTYGTGVLIADAETRGAKRIVLGLGGTATVDGGTGILVALGVNPLDAAGYQLKPGGGALENLADFDTAKVNVPAGAMEWVLLTDTSAPATGPNGAAHVFGPQKGATTDDVELLDRGLARLCEVAEIDPTTPGLGAAGGVGIGLTWLSTMLHGTDSHVHIVPGARVVADSNGLTEQIDGAALVITGEGRFDGQTGTGKVASVVGELAAEAGAVFAIAAGRFDEQPADGTLAVTLPEIDDVREQLVRAGAEIAVAYLNTSTVQG</sequence>
<dbReference type="Gene3D" id="3.40.50.10350">
    <property type="entry name" value="Glycerate kinase, domain 1"/>
    <property type="match status" value="1"/>
</dbReference>
<name>A0AAP6XI05_9CORY</name>
<evidence type="ECO:0000313" key="6">
    <source>
        <dbReference type="Proteomes" id="UP000591626"/>
    </source>
</evidence>
<evidence type="ECO:0000256" key="1">
    <source>
        <dbReference type="ARBA" id="ARBA00006284"/>
    </source>
</evidence>
<reference evidence="5 6" key="1">
    <citation type="submission" date="2020-03" db="EMBL/GenBank/DDBJ databases">
        <title>Draft genome sequences of bacterial isolates from the female urobiome.</title>
        <authorList>
            <person name="Miller-Ensminger T."/>
            <person name="Wolfe A.J."/>
            <person name="Putonti C."/>
        </authorList>
    </citation>
    <scope>NUCLEOTIDE SEQUENCE [LARGE SCALE GENOMIC DNA]</scope>
    <source>
        <strain evidence="5 6">UMB8490</strain>
    </source>
</reference>
<dbReference type="InterPro" id="IPR036129">
    <property type="entry name" value="Glycerate_kinase_sf"/>
</dbReference>
<dbReference type="PANTHER" id="PTHR21599">
    <property type="entry name" value="GLYCERATE KINASE"/>
    <property type="match status" value="1"/>
</dbReference>
<dbReference type="RefSeq" id="WP_070422238.1">
    <property type="nucleotide sequence ID" value="NZ_CP083648.1"/>
</dbReference>
<dbReference type="GO" id="GO:0031388">
    <property type="term" value="P:organic acid phosphorylation"/>
    <property type="evidence" value="ECO:0007669"/>
    <property type="project" value="UniProtKB-UniRule"/>
</dbReference>
<dbReference type="Pfam" id="PF02595">
    <property type="entry name" value="Gly_kinase"/>
    <property type="match status" value="1"/>
</dbReference>
<keyword evidence="3 4" id="KW-0418">Kinase</keyword>
<evidence type="ECO:0000313" key="5">
    <source>
        <dbReference type="EMBL" id="NJJ02891.1"/>
    </source>
</evidence>
<dbReference type="GO" id="GO:0008887">
    <property type="term" value="F:glycerate kinase activity"/>
    <property type="evidence" value="ECO:0007669"/>
    <property type="project" value="UniProtKB-UniRule"/>
</dbReference>
<dbReference type="InterPro" id="IPR004381">
    <property type="entry name" value="Glycerate_kinase"/>
</dbReference>
<organism evidence="5 6">
    <name type="scientific">Corynebacterium coyleae</name>
    <dbReference type="NCBI Taxonomy" id="53374"/>
    <lineage>
        <taxon>Bacteria</taxon>
        <taxon>Bacillati</taxon>
        <taxon>Actinomycetota</taxon>
        <taxon>Actinomycetes</taxon>
        <taxon>Mycobacteriales</taxon>
        <taxon>Corynebacteriaceae</taxon>
        <taxon>Corynebacterium</taxon>
    </lineage>
</organism>
<dbReference type="PIRSF" id="PIRSF006078">
    <property type="entry name" value="GlxK"/>
    <property type="match status" value="1"/>
</dbReference>
<evidence type="ECO:0000256" key="3">
    <source>
        <dbReference type="ARBA" id="ARBA00022777"/>
    </source>
</evidence>
<proteinExistence type="inferred from homology"/>
<dbReference type="EMBL" id="JAAUVV010000001">
    <property type="protein sequence ID" value="NJJ02891.1"/>
    <property type="molecule type" value="Genomic_DNA"/>
</dbReference>
<dbReference type="PANTHER" id="PTHR21599:SF0">
    <property type="entry name" value="GLYCERATE KINASE"/>
    <property type="match status" value="1"/>
</dbReference>
<accession>A0AAP6XI05</accession>
<protein>
    <submittedName>
        <fullName evidence="5">Glycerate kinase</fullName>
    </submittedName>
</protein>
<dbReference type="InterPro" id="IPR018193">
    <property type="entry name" value="Glyc_kinase_flavodox-like_fold"/>
</dbReference>
<evidence type="ECO:0000256" key="4">
    <source>
        <dbReference type="PIRNR" id="PIRNR006078"/>
    </source>
</evidence>
<evidence type="ECO:0000256" key="2">
    <source>
        <dbReference type="ARBA" id="ARBA00022679"/>
    </source>
</evidence>
<dbReference type="AlphaFoldDB" id="A0AAP6XI05"/>
<dbReference type="InterPro" id="IPR018197">
    <property type="entry name" value="Glycerate_kinase_RE-like"/>
</dbReference>
<dbReference type="SUPFAM" id="SSF110738">
    <property type="entry name" value="Glycerate kinase I"/>
    <property type="match status" value="1"/>
</dbReference>
<dbReference type="Proteomes" id="UP000591626">
    <property type="component" value="Unassembled WGS sequence"/>
</dbReference>
<comment type="caution">
    <text evidence="5">The sequence shown here is derived from an EMBL/GenBank/DDBJ whole genome shotgun (WGS) entry which is preliminary data.</text>
</comment>
<dbReference type="Gene3D" id="3.90.1510.10">
    <property type="entry name" value="Glycerate kinase, domain 2"/>
    <property type="match status" value="1"/>
</dbReference>